<sequence length="65" mass="7478">MPIKLQQIILIVLGLVLPVGLFWLSDHQGWPIWWKILAMIVIVILVNLGFAVIAYQKHCQKDQSK</sequence>
<keyword evidence="1" id="KW-0472">Membrane</keyword>
<proteinExistence type="predicted"/>
<organism evidence="2 3">
    <name type="scientific">Convivina praedatoris</name>
    <dbReference type="NCBI Taxonomy" id="2880963"/>
    <lineage>
        <taxon>Bacteria</taxon>
        <taxon>Bacillati</taxon>
        <taxon>Bacillota</taxon>
        <taxon>Bacilli</taxon>
        <taxon>Lactobacillales</taxon>
        <taxon>Lactobacillaceae</taxon>
        <taxon>Convivina</taxon>
    </lineage>
</organism>
<evidence type="ECO:0000313" key="2">
    <source>
        <dbReference type="EMBL" id="CAH1850769.1"/>
    </source>
</evidence>
<gene>
    <name evidence="2" type="ORF">LMG032447_00200</name>
</gene>
<dbReference type="RefSeq" id="WP_248705660.1">
    <property type="nucleotide sequence ID" value="NZ_CAKOET010000001.1"/>
</dbReference>
<evidence type="ECO:0000256" key="1">
    <source>
        <dbReference type="SAM" id="Phobius"/>
    </source>
</evidence>
<dbReference type="EMBL" id="CAKOEU010000001">
    <property type="protein sequence ID" value="CAH1850769.1"/>
    <property type="molecule type" value="Genomic_DNA"/>
</dbReference>
<name>A0ABN8H767_9LACO</name>
<evidence type="ECO:0000313" key="3">
    <source>
        <dbReference type="Proteomes" id="UP000838102"/>
    </source>
</evidence>
<dbReference type="Proteomes" id="UP000838102">
    <property type="component" value="Unassembled WGS sequence"/>
</dbReference>
<reference evidence="2" key="1">
    <citation type="submission" date="2022-03" db="EMBL/GenBank/DDBJ databases">
        <authorList>
            <person name="Hettiarachchi G."/>
        </authorList>
    </citation>
    <scope>NUCLEOTIDE SEQUENCE</scope>
    <source>
        <strain evidence="2">LMG 32447</strain>
    </source>
</reference>
<feature type="transmembrane region" description="Helical" evidence="1">
    <location>
        <begin position="7"/>
        <end position="24"/>
    </location>
</feature>
<feature type="transmembrane region" description="Helical" evidence="1">
    <location>
        <begin position="36"/>
        <end position="55"/>
    </location>
</feature>
<keyword evidence="1" id="KW-0812">Transmembrane</keyword>
<accession>A0ABN8H767</accession>
<protein>
    <submittedName>
        <fullName evidence="2">Uncharacterized protein</fullName>
    </submittedName>
</protein>
<comment type="caution">
    <text evidence="2">The sequence shown here is derived from an EMBL/GenBank/DDBJ whole genome shotgun (WGS) entry which is preliminary data.</text>
</comment>
<keyword evidence="3" id="KW-1185">Reference proteome</keyword>
<keyword evidence="1" id="KW-1133">Transmembrane helix</keyword>